<dbReference type="EMBL" id="MU273468">
    <property type="protein sequence ID" value="KAI0036751.1"/>
    <property type="molecule type" value="Genomic_DNA"/>
</dbReference>
<evidence type="ECO:0000313" key="2">
    <source>
        <dbReference type="Proteomes" id="UP000814128"/>
    </source>
</evidence>
<dbReference type="Proteomes" id="UP000814128">
    <property type="component" value="Unassembled WGS sequence"/>
</dbReference>
<proteinExistence type="predicted"/>
<sequence>MPQWVPKRSLAEVEAILTGPGALHEVEQRVIHNKIMRTYKNAWSSLRDFWMWAVEQHSDKTYIVFERTRVTFSEGLHRSAVIAAMLQDLYDIQKGDRVSIVSRNTADYLLTFWACHLIGAVPVLVNAWLPLEPTFHCIVKAGSKLVIMDGQRADSLEGAIQSIKAKIGTEAFLVWEEHEGKGTWPGMSSWTDVYRDYGGDHTRILKTSPNIYPEDNACIMFTSGTTGLPKGVLNTQRMYITNILNVFVGGLRATLRRGDSISASPPAGPQKGLLISVPFFHVTGTTTLSSLATMAGYKICLIRKWVPEEGRLSCGCLIIRQENVAVAGGVPSMVSDLVISSAAGYPLDTLLFGGASPPDWLARDSMKAFPTAMMSQGYGLTETNSIAVAVAGEDYACRPTCAGLPSPVNEVAIVKGDKVLPPGELGEVWLRGPNVMKEYWDEPAATAKALTADGWLRSGDIGYLDDEGFLYIRDRIKDLIIRGGENIDSTTVENAASADSRLLEVAAVGVPDSRLGELVTVVAYTKPEFSGKVDEAEVIEIASQRLPKFAVPVMVMFLSEPLPRNAPGKILKNVLRPIAKAEWERRRVTQLSKNKL</sequence>
<reference evidence="1" key="2">
    <citation type="journal article" date="2022" name="New Phytol.">
        <title>Evolutionary transition to the ectomycorrhizal habit in the genomes of a hyperdiverse lineage of mushroom-forming fungi.</title>
        <authorList>
            <person name="Looney B."/>
            <person name="Miyauchi S."/>
            <person name="Morin E."/>
            <person name="Drula E."/>
            <person name="Courty P.E."/>
            <person name="Kohler A."/>
            <person name="Kuo A."/>
            <person name="LaButti K."/>
            <person name="Pangilinan J."/>
            <person name="Lipzen A."/>
            <person name="Riley R."/>
            <person name="Andreopoulos W."/>
            <person name="He G."/>
            <person name="Johnson J."/>
            <person name="Nolan M."/>
            <person name="Tritt A."/>
            <person name="Barry K.W."/>
            <person name="Grigoriev I.V."/>
            <person name="Nagy L.G."/>
            <person name="Hibbett D."/>
            <person name="Henrissat B."/>
            <person name="Matheny P.B."/>
            <person name="Labbe J."/>
            <person name="Martin F.M."/>
        </authorList>
    </citation>
    <scope>NUCLEOTIDE SEQUENCE</scope>
    <source>
        <strain evidence="1">EC-137</strain>
    </source>
</reference>
<keyword evidence="2" id="KW-1185">Reference proteome</keyword>
<evidence type="ECO:0000313" key="1">
    <source>
        <dbReference type="EMBL" id="KAI0036751.1"/>
    </source>
</evidence>
<name>A0ACB8QZP8_9AGAM</name>
<organism evidence="1 2">
    <name type="scientific">Vararia minispora EC-137</name>
    <dbReference type="NCBI Taxonomy" id="1314806"/>
    <lineage>
        <taxon>Eukaryota</taxon>
        <taxon>Fungi</taxon>
        <taxon>Dikarya</taxon>
        <taxon>Basidiomycota</taxon>
        <taxon>Agaricomycotina</taxon>
        <taxon>Agaricomycetes</taxon>
        <taxon>Russulales</taxon>
        <taxon>Lachnocladiaceae</taxon>
        <taxon>Vararia</taxon>
    </lineage>
</organism>
<reference evidence="1" key="1">
    <citation type="submission" date="2021-02" db="EMBL/GenBank/DDBJ databases">
        <authorList>
            <consortium name="DOE Joint Genome Institute"/>
            <person name="Ahrendt S."/>
            <person name="Looney B.P."/>
            <person name="Miyauchi S."/>
            <person name="Morin E."/>
            <person name="Drula E."/>
            <person name="Courty P.E."/>
            <person name="Chicoki N."/>
            <person name="Fauchery L."/>
            <person name="Kohler A."/>
            <person name="Kuo A."/>
            <person name="Labutti K."/>
            <person name="Pangilinan J."/>
            <person name="Lipzen A."/>
            <person name="Riley R."/>
            <person name="Andreopoulos W."/>
            <person name="He G."/>
            <person name="Johnson J."/>
            <person name="Barry K.W."/>
            <person name="Grigoriev I.V."/>
            <person name="Nagy L."/>
            <person name="Hibbett D."/>
            <person name="Henrissat B."/>
            <person name="Matheny P.B."/>
            <person name="Labbe J."/>
            <person name="Martin F."/>
        </authorList>
    </citation>
    <scope>NUCLEOTIDE SEQUENCE</scope>
    <source>
        <strain evidence="1">EC-137</strain>
    </source>
</reference>
<protein>
    <submittedName>
        <fullName evidence="1">Acetyl-CoA synthetase-like protein</fullName>
    </submittedName>
</protein>
<accession>A0ACB8QZP8</accession>
<comment type="caution">
    <text evidence="1">The sequence shown here is derived from an EMBL/GenBank/DDBJ whole genome shotgun (WGS) entry which is preliminary data.</text>
</comment>
<gene>
    <name evidence="1" type="ORF">K488DRAFT_40457</name>
</gene>